<comment type="cofactor">
    <cofactor evidence="1">
        <name>FAD</name>
        <dbReference type="ChEBI" id="CHEBI:57692"/>
    </cofactor>
</comment>
<keyword evidence="4" id="KW-0274">FAD</keyword>
<dbReference type="PANTHER" id="PTHR42973:SF39">
    <property type="entry name" value="FAD-BINDING PCMH-TYPE DOMAIN-CONTAINING PROTEIN"/>
    <property type="match status" value="1"/>
</dbReference>
<dbReference type="InterPro" id="IPR006093">
    <property type="entry name" value="Oxy_OxRdtase_FAD_BS"/>
</dbReference>
<evidence type="ECO:0000256" key="2">
    <source>
        <dbReference type="ARBA" id="ARBA00005466"/>
    </source>
</evidence>
<evidence type="ECO:0000256" key="1">
    <source>
        <dbReference type="ARBA" id="ARBA00001974"/>
    </source>
</evidence>
<dbReference type="InterPro" id="IPR050416">
    <property type="entry name" value="FAD-linked_Oxidoreductase"/>
</dbReference>
<keyword evidence="5" id="KW-0560">Oxidoreductase</keyword>
<name>A0A964XJQ6_9ACTN</name>
<comment type="caution">
    <text evidence="7">The sequence shown here is derived from an EMBL/GenBank/DDBJ whole genome shotgun (WGS) entry which is preliminary data.</text>
</comment>
<evidence type="ECO:0000256" key="4">
    <source>
        <dbReference type="ARBA" id="ARBA00022827"/>
    </source>
</evidence>
<dbReference type="Proteomes" id="UP000598297">
    <property type="component" value="Unassembled WGS sequence"/>
</dbReference>
<evidence type="ECO:0000259" key="6">
    <source>
        <dbReference type="PROSITE" id="PS51387"/>
    </source>
</evidence>
<proteinExistence type="inferred from homology"/>
<dbReference type="EMBL" id="JAAAHS010000002">
    <property type="protein sequence ID" value="NBE49942.1"/>
    <property type="molecule type" value="Genomic_DNA"/>
</dbReference>
<dbReference type="PROSITE" id="PS00862">
    <property type="entry name" value="OX2_COVAL_FAD"/>
    <property type="match status" value="1"/>
</dbReference>
<dbReference type="GO" id="GO:0016491">
    <property type="term" value="F:oxidoreductase activity"/>
    <property type="evidence" value="ECO:0007669"/>
    <property type="project" value="UniProtKB-KW"/>
</dbReference>
<dbReference type="InterPro" id="IPR036318">
    <property type="entry name" value="FAD-bd_PCMH-like_sf"/>
</dbReference>
<dbReference type="PROSITE" id="PS51387">
    <property type="entry name" value="FAD_PCMH"/>
    <property type="match status" value="1"/>
</dbReference>
<protein>
    <submittedName>
        <fullName evidence="7">FAD-binding protein</fullName>
    </submittedName>
</protein>
<evidence type="ECO:0000256" key="3">
    <source>
        <dbReference type="ARBA" id="ARBA00022630"/>
    </source>
</evidence>
<accession>A0A964XJQ6</accession>
<dbReference type="RefSeq" id="WP_161692825.1">
    <property type="nucleotide sequence ID" value="NZ_JAAAHS010000002.1"/>
</dbReference>
<reference evidence="7" key="1">
    <citation type="submission" date="2020-01" db="EMBL/GenBank/DDBJ databases">
        <title>Whole-genome analyses of novel actinobacteria.</title>
        <authorList>
            <person name="Sahin N."/>
        </authorList>
    </citation>
    <scope>NUCLEOTIDE SEQUENCE</scope>
    <source>
        <strain evidence="7">YC537</strain>
    </source>
</reference>
<dbReference type="GO" id="GO:0071949">
    <property type="term" value="F:FAD binding"/>
    <property type="evidence" value="ECO:0007669"/>
    <property type="project" value="InterPro"/>
</dbReference>
<gene>
    <name evidence="7" type="ORF">GUY60_00565</name>
</gene>
<dbReference type="InterPro" id="IPR016167">
    <property type="entry name" value="FAD-bd_PCMH_sub1"/>
</dbReference>
<dbReference type="Gene3D" id="3.30.43.10">
    <property type="entry name" value="Uridine Diphospho-n-acetylenolpyruvylglucosamine Reductase, domain 2"/>
    <property type="match status" value="1"/>
</dbReference>
<dbReference type="InterPro" id="IPR006094">
    <property type="entry name" value="Oxid_FAD_bind_N"/>
</dbReference>
<organism evidence="7 8">
    <name type="scientific">Streptomyces boluensis</name>
    <dbReference type="NCBI Taxonomy" id="1775135"/>
    <lineage>
        <taxon>Bacteria</taxon>
        <taxon>Bacillati</taxon>
        <taxon>Actinomycetota</taxon>
        <taxon>Actinomycetes</taxon>
        <taxon>Kitasatosporales</taxon>
        <taxon>Streptomycetaceae</taxon>
        <taxon>Streptomyces</taxon>
    </lineage>
</organism>
<dbReference type="SUPFAM" id="SSF56176">
    <property type="entry name" value="FAD-binding/transporter-associated domain-like"/>
    <property type="match status" value="1"/>
</dbReference>
<dbReference type="Gene3D" id="3.30.465.10">
    <property type="match status" value="1"/>
</dbReference>
<sequence>MNSDLDPAVIERLRAEVTGEVFVPGDEGYDELTDLIVHTGHPAVIIRVRSNDDVARGINFAVEHDLEISTRSGGHSNAGFSTNVGGLVLNLAHLDSIEVVDESERLVRLGAGAQWADVAAALEPHGLAFTSGDTTSVGVGGLLVGGGIGWLARKHGLALDSLVAAEVVTADGRILSASAEENPDLFWAIRGGGGNFGVVTSFTVVAQPVPQVFFGQISFAPEETAAVLRGWAAHMDSAPEELTATAMCWPTFGEAAPPLAIVVCYAGDDEADAKSAIDPIRKLGTVVEDQVRLMPYGEALQPAGDLPPGWRPRVRNRLTPALTGDLVTTILTEQANLENLYVEIRSIGGALNRVPQDATAFPHRSTQAMIMGVLLGSPEGNEPLLPAYEAFWSALAPSTSGAYSGFLSDILPADIDAVYPKQVYRQLAALKHKYDPSNIFHLNVNVVPAEADQD</sequence>
<dbReference type="PANTHER" id="PTHR42973">
    <property type="entry name" value="BINDING OXIDOREDUCTASE, PUTATIVE (AFU_ORTHOLOGUE AFUA_1G17690)-RELATED"/>
    <property type="match status" value="1"/>
</dbReference>
<evidence type="ECO:0000313" key="7">
    <source>
        <dbReference type="EMBL" id="NBE49942.1"/>
    </source>
</evidence>
<evidence type="ECO:0000313" key="8">
    <source>
        <dbReference type="Proteomes" id="UP000598297"/>
    </source>
</evidence>
<evidence type="ECO:0000256" key="5">
    <source>
        <dbReference type="ARBA" id="ARBA00023002"/>
    </source>
</evidence>
<keyword evidence="8" id="KW-1185">Reference proteome</keyword>
<dbReference type="Pfam" id="PF01565">
    <property type="entry name" value="FAD_binding_4"/>
    <property type="match status" value="1"/>
</dbReference>
<keyword evidence="3" id="KW-0285">Flavoprotein</keyword>
<comment type="similarity">
    <text evidence="2">Belongs to the oxygen-dependent FAD-linked oxidoreductase family.</text>
</comment>
<dbReference type="InterPro" id="IPR016166">
    <property type="entry name" value="FAD-bd_PCMH"/>
</dbReference>
<feature type="domain" description="FAD-binding PCMH-type" evidence="6">
    <location>
        <begin position="38"/>
        <end position="209"/>
    </location>
</feature>
<dbReference type="Gene3D" id="3.40.462.20">
    <property type="match status" value="1"/>
</dbReference>
<dbReference type="AlphaFoldDB" id="A0A964XJQ6"/>
<dbReference type="InterPro" id="IPR016169">
    <property type="entry name" value="FAD-bd_PCMH_sub2"/>
</dbReference>
<dbReference type="OrthoDB" id="9775082at2"/>